<name>A0A8X6TVC0_NEPPI</name>
<accession>A0A8X6TVC0</accession>
<dbReference type="EMBL" id="BMAW01016154">
    <property type="protein sequence ID" value="GFT47536.1"/>
    <property type="molecule type" value="Genomic_DNA"/>
</dbReference>
<feature type="non-terminal residue" evidence="1">
    <location>
        <position position="67"/>
    </location>
</feature>
<keyword evidence="2" id="KW-1185">Reference proteome</keyword>
<reference evidence="1" key="1">
    <citation type="submission" date="2020-08" db="EMBL/GenBank/DDBJ databases">
        <title>Multicomponent nature underlies the extraordinary mechanical properties of spider dragline silk.</title>
        <authorList>
            <person name="Kono N."/>
            <person name="Nakamura H."/>
            <person name="Mori M."/>
            <person name="Yoshida Y."/>
            <person name="Ohtoshi R."/>
            <person name="Malay A.D."/>
            <person name="Moran D.A.P."/>
            <person name="Tomita M."/>
            <person name="Numata K."/>
            <person name="Arakawa K."/>
        </authorList>
    </citation>
    <scope>NUCLEOTIDE SEQUENCE</scope>
</reference>
<proteinExistence type="predicted"/>
<gene>
    <name evidence="1" type="ORF">NPIL_343211</name>
</gene>
<evidence type="ECO:0000313" key="2">
    <source>
        <dbReference type="Proteomes" id="UP000887013"/>
    </source>
</evidence>
<dbReference type="AlphaFoldDB" id="A0A8X6TVC0"/>
<evidence type="ECO:0000313" key="1">
    <source>
        <dbReference type="EMBL" id="GFT47536.1"/>
    </source>
</evidence>
<protein>
    <submittedName>
        <fullName evidence="1">Uncharacterized protein</fullName>
    </submittedName>
</protein>
<comment type="caution">
    <text evidence="1">The sequence shown here is derived from an EMBL/GenBank/DDBJ whole genome shotgun (WGS) entry which is preliminary data.</text>
</comment>
<dbReference type="Proteomes" id="UP000887013">
    <property type="component" value="Unassembled WGS sequence"/>
</dbReference>
<sequence>IFQNFGYDVKEYTGVISPSRRIKSNTEDNGPVDVKLGTNQGIILWYKPDVWTSRSNEIKKEWISKSK</sequence>
<organism evidence="1 2">
    <name type="scientific">Nephila pilipes</name>
    <name type="common">Giant wood spider</name>
    <name type="synonym">Nephila maculata</name>
    <dbReference type="NCBI Taxonomy" id="299642"/>
    <lineage>
        <taxon>Eukaryota</taxon>
        <taxon>Metazoa</taxon>
        <taxon>Ecdysozoa</taxon>
        <taxon>Arthropoda</taxon>
        <taxon>Chelicerata</taxon>
        <taxon>Arachnida</taxon>
        <taxon>Araneae</taxon>
        <taxon>Araneomorphae</taxon>
        <taxon>Entelegynae</taxon>
        <taxon>Araneoidea</taxon>
        <taxon>Nephilidae</taxon>
        <taxon>Nephila</taxon>
    </lineage>
</organism>